<reference evidence="2" key="1">
    <citation type="submission" date="2017-02" db="EMBL/GenBank/DDBJ databases">
        <authorList>
            <person name="Varghese N."/>
            <person name="Submissions S."/>
        </authorList>
    </citation>
    <scope>NUCLEOTIDE SEQUENCE [LARGE SCALE GENOMIC DNA]</scope>
    <source>
        <strain evidence="2">DSM 24091</strain>
    </source>
</reference>
<dbReference type="STRING" id="1513896.SAMN05660841_04256"/>
<dbReference type="EMBL" id="FUZF01000030">
    <property type="protein sequence ID" value="SKC10511.1"/>
    <property type="molecule type" value="Genomic_DNA"/>
</dbReference>
<dbReference type="AlphaFoldDB" id="A0A1T5GQ55"/>
<proteinExistence type="predicted"/>
<accession>A0A1T5GQ55</accession>
<sequence length="100" mass="11866">MALGPHVTTNIFIKSNNVAFNKYICTLDKTNHMNSIPKDFEEWKYCIQQKCGITLTRTFAEERLDVYQNKDLPETQRFIANYGEEHYERIKLWFSQILNG</sequence>
<evidence type="ECO:0000313" key="2">
    <source>
        <dbReference type="Proteomes" id="UP000190150"/>
    </source>
</evidence>
<evidence type="ECO:0000313" key="1">
    <source>
        <dbReference type="EMBL" id="SKC10511.1"/>
    </source>
</evidence>
<name>A0A1T5GQ55_9SPHI</name>
<protein>
    <submittedName>
        <fullName evidence="1">Uncharacterized protein</fullName>
    </submittedName>
</protein>
<gene>
    <name evidence="1" type="ORF">SAMN05660841_04256</name>
</gene>
<keyword evidence="2" id="KW-1185">Reference proteome</keyword>
<organism evidence="1 2">
    <name type="scientific">Sphingobacterium nematocida</name>
    <dbReference type="NCBI Taxonomy" id="1513896"/>
    <lineage>
        <taxon>Bacteria</taxon>
        <taxon>Pseudomonadati</taxon>
        <taxon>Bacteroidota</taxon>
        <taxon>Sphingobacteriia</taxon>
        <taxon>Sphingobacteriales</taxon>
        <taxon>Sphingobacteriaceae</taxon>
        <taxon>Sphingobacterium</taxon>
    </lineage>
</organism>
<dbReference type="Proteomes" id="UP000190150">
    <property type="component" value="Unassembled WGS sequence"/>
</dbReference>